<organism evidence="3 4">
    <name type="scientific">Parachaetomium inaequale</name>
    <dbReference type="NCBI Taxonomy" id="2588326"/>
    <lineage>
        <taxon>Eukaryota</taxon>
        <taxon>Fungi</taxon>
        <taxon>Dikarya</taxon>
        <taxon>Ascomycota</taxon>
        <taxon>Pezizomycotina</taxon>
        <taxon>Sordariomycetes</taxon>
        <taxon>Sordariomycetidae</taxon>
        <taxon>Sordariales</taxon>
        <taxon>Chaetomiaceae</taxon>
        <taxon>Parachaetomium</taxon>
    </lineage>
</organism>
<accession>A0AAN6PFB7</accession>
<reference evidence="4" key="1">
    <citation type="journal article" date="2023" name="Mol. Phylogenet. Evol.">
        <title>Genome-scale phylogeny and comparative genomics of the fungal order Sordariales.</title>
        <authorList>
            <person name="Hensen N."/>
            <person name="Bonometti L."/>
            <person name="Westerberg I."/>
            <person name="Brannstrom I.O."/>
            <person name="Guillou S."/>
            <person name="Cros-Aarteil S."/>
            <person name="Calhoun S."/>
            <person name="Haridas S."/>
            <person name="Kuo A."/>
            <person name="Mondo S."/>
            <person name="Pangilinan J."/>
            <person name="Riley R."/>
            <person name="LaButti K."/>
            <person name="Andreopoulos B."/>
            <person name="Lipzen A."/>
            <person name="Chen C."/>
            <person name="Yan M."/>
            <person name="Daum C."/>
            <person name="Ng V."/>
            <person name="Clum A."/>
            <person name="Steindorff A."/>
            <person name="Ohm R.A."/>
            <person name="Martin F."/>
            <person name="Silar P."/>
            <person name="Natvig D.O."/>
            <person name="Lalanne C."/>
            <person name="Gautier V."/>
            <person name="Ament-Velasquez S.L."/>
            <person name="Kruys A."/>
            <person name="Hutchinson M.I."/>
            <person name="Powell A.J."/>
            <person name="Barry K."/>
            <person name="Miller A.N."/>
            <person name="Grigoriev I.V."/>
            <person name="Debuchy R."/>
            <person name="Gladieux P."/>
            <person name="Hiltunen Thoren M."/>
            <person name="Johannesson H."/>
        </authorList>
    </citation>
    <scope>NUCLEOTIDE SEQUENCE [LARGE SCALE GENOMIC DNA]</scope>
    <source>
        <strain evidence="4">CBS 284.82</strain>
    </source>
</reference>
<keyword evidence="2" id="KW-1133">Transmembrane helix</keyword>
<feature type="region of interest" description="Disordered" evidence="1">
    <location>
        <begin position="131"/>
        <end position="200"/>
    </location>
</feature>
<evidence type="ECO:0000256" key="2">
    <source>
        <dbReference type="SAM" id="Phobius"/>
    </source>
</evidence>
<evidence type="ECO:0000313" key="3">
    <source>
        <dbReference type="EMBL" id="KAK4039612.1"/>
    </source>
</evidence>
<dbReference type="Proteomes" id="UP001303115">
    <property type="component" value="Unassembled WGS sequence"/>
</dbReference>
<name>A0AAN6PFB7_9PEZI</name>
<keyword evidence="2" id="KW-0472">Membrane</keyword>
<feature type="compositionally biased region" description="Polar residues" evidence="1">
    <location>
        <begin position="187"/>
        <end position="198"/>
    </location>
</feature>
<dbReference type="EMBL" id="MU854396">
    <property type="protein sequence ID" value="KAK4039612.1"/>
    <property type="molecule type" value="Genomic_DNA"/>
</dbReference>
<protein>
    <submittedName>
        <fullName evidence="3">Uncharacterized protein</fullName>
    </submittedName>
</protein>
<feature type="region of interest" description="Disordered" evidence="1">
    <location>
        <begin position="303"/>
        <end position="341"/>
    </location>
</feature>
<comment type="caution">
    <text evidence="3">The sequence shown here is derived from an EMBL/GenBank/DDBJ whole genome shotgun (WGS) entry which is preliminary data.</text>
</comment>
<keyword evidence="4" id="KW-1185">Reference proteome</keyword>
<proteinExistence type="predicted"/>
<evidence type="ECO:0000313" key="4">
    <source>
        <dbReference type="Proteomes" id="UP001303115"/>
    </source>
</evidence>
<feature type="transmembrane region" description="Helical" evidence="2">
    <location>
        <begin position="207"/>
        <end position="229"/>
    </location>
</feature>
<sequence length="341" mass="33866">MAHLSLQGPAGSVSPAAFLFRSAWPAVPGIDVPASLWSRQTDGSTCGAGETTCGAGETCSLDNGAFFCCPAGAGTAGCSRVCAAGDFQCGSICCADGQTCMGADTLSPFCVSQSRTRVSSAIVSTATTFSTGTATSSLPSSTSSSFPASSSTTSTSPTQTPSTASATAIPTATTSPTADQPPPAETTDASTGTATPQQGGLPHSAQIAIGIIVPVAVVFLVAALWFLIFRRPGQSRGHRRWGTGRSSFGAGTGSRGPTPPPAFSKNGLGAAAAGAPLSMHEQYMMEAEAERGRDAAGYELADLRGAAGQPWQGPAGDVSPMSGGSSPSGRASPHPGNPVVV</sequence>
<feature type="compositionally biased region" description="Low complexity" evidence="1">
    <location>
        <begin position="303"/>
        <end position="334"/>
    </location>
</feature>
<dbReference type="AlphaFoldDB" id="A0AAN6PFB7"/>
<gene>
    <name evidence="3" type="ORF">C8A01DRAFT_46942</name>
</gene>
<evidence type="ECO:0000256" key="1">
    <source>
        <dbReference type="SAM" id="MobiDB-lite"/>
    </source>
</evidence>
<feature type="region of interest" description="Disordered" evidence="1">
    <location>
        <begin position="235"/>
        <end position="269"/>
    </location>
</feature>
<keyword evidence="2" id="KW-0812">Transmembrane</keyword>
<feature type="compositionally biased region" description="Low complexity" evidence="1">
    <location>
        <begin position="131"/>
        <end position="178"/>
    </location>
</feature>